<dbReference type="AlphaFoldDB" id="M3UXG7"/>
<evidence type="ECO:0000256" key="1">
    <source>
        <dbReference type="ARBA" id="ARBA00005254"/>
    </source>
</evidence>
<dbReference type="PANTHER" id="PTHR43664">
    <property type="entry name" value="MONOAMINE OXIDASE-RELATED"/>
    <property type="match status" value="1"/>
</dbReference>
<sequence length="158" mass="17764">MDKLYGDDLRVGTVYRFGRHEVTHDELVEFAQKWDPQDFHSDAAAADDGAYDGLIASGVHTMAINQRLSVEAMYRHWHVIAGRSVDVRFLRPVRVGDVLSGQGEIMRIDHEPDRRRAFVAVERTLTNQTGRQVLAVSTTLYVHLAPTPGDQLRSRAAP</sequence>
<dbReference type="eggNOG" id="COG2030">
    <property type="taxonomic scope" value="Bacteria"/>
</dbReference>
<dbReference type="RefSeq" id="WP_008379478.1">
    <property type="nucleotide sequence ID" value="NZ_BAOP01000018.1"/>
</dbReference>
<dbReference type="PANTHER" id="PTHR43664:SF1">
    <property type="entry name" value="BETA-METHYLMALYL-COA DEHYDRATASE"/>
    <property type="match status" value="1"/>
</dbReference>
<dbReference type="InterPro" id="IPR002539">
    <property type="entry name" value="MaoC-like_dom"/>
</dbReference>
<evidence type="ECO:0000259" key="2">
    <source>
        <dbReference type="Pfam" id="PF01575"/>
    </source>
</evidence>
<keyword evidence="4" id="KW-1185">Reference proteome</keyword>
<protein>
    <recommendedName>
        <fullName evidence="2">MaoC-like domain-containing protein</fullName>
    </recommendedName>
</protein>
<dbReference type="EMBL" id="BAOP01000018">
    <property type="protein sequence ID" value="GAC80447.1"/>
    <property type="molecule type" value="Genomic_DNA"/>
</dbReference>
<evidence type="ECO:0000313" key="3">
    <source>
        <dbReference type="EMBL" id="GAC80447.1"/>
    </source>
</evidence>
<dbReference type="SUPFAM" id="SSF54637">
    <property type="entry name" value="Thioesterase/thiol ester dehydrase-isomerase"/>
    <property type="match status" value="1"/>
</dbReference>
<accession>M3UXG7</accession>
<dbReference type="InterPro" id="IPR052342">
    <property type="entry name" value="MCH/BMMD"/>
</dbReference>
<evidence type="ECO:0000313" key="4">
    <source>
        <dbReference type="Proteomes" id="UP000035009"/>
    </source>
</evidence>
<dbReference type="Pfam" id="PF01575">
    <property type="entry name" value="MaoC_dehydratas"/>
    <property type="match status" value="1"/>
</dbReference>
<dbReference type="Gene3D" id="3.10.129.10">
    <property type="entry name" value="Hotdog Thioesterase"/>
    <property type="match status" value="1"/>
</dbReference>
<dbReference type="InterPro" id="IPR029069">
    <property type="entry name" value="HotDog_dom_sf"/>
</dbReference>
<reference evidence="3 4" key="1">
    <citation type="submission" date="2013-02" db="EMBL/GenBank/DDBJ databases">
        <title>Whole genome shotgun sequence of Gordonia malaquae NBRC 108250.</title>
        <authorList>
            <person name="Yoshida I."/>
            <person name="Hosoyama A."/>
            <person name="Tsuchikane K."/>
            <person name="Ando Y."/>
            <person name="Baba S."/>
            <person name="Ohji S."/>
            <person name="Hamada M."/>
            <person name="Tamura T."/>
            <person name="Yamazoe A."/>
            <person name="Yamazaki S."/>
            <person name="Fujita N."/>
        </authorList>
    </citation>
    <scope>NUCLEOTIDE SEQUENCE [LARGE SCALE GENOMIC DNA]</scope>
    <source>
        <strain evidence="3 4">NBRC 108250</strain>
    </source>
</reference>
<dbReference type="Proteomes" id="UP000035009">
    <property type="component" value="Unassembled WGS sequence"/>
</dbReference>
<dbReference type="STRING" id="410332.SAMN04488550_3921"/>
<comment type="caution">
    <text evidence="3">The sequence shown here is derived from an EMBL/GenBank/DDBJ whole genome shotgun (WGS) entry which is preliminary data.</text>
</comment>
<proteinExistence type="inferred from homology"/>
<dbReference type="OrthoDB" id="9797938at2"/>
<gene>
    <name evidence="3" type="ORF">GM1_018_00100</name>
</gene>
<organism evidence="3 4">
    <name type="scientific">Gordonia malaquae NBRC 108250</name>
    <dbReference type="NCBI Taxonomy" id="1223542"/>
    <lineage>
        <taxon>Bacteria</taxon>
        <taxon>Bacillati</taxon>
        <taxon>Actinomycetota</taxon>
        <taxon>Actinomycetes</taxon>
        <taxon>Mycobacteriales</taxon>
        <taxon>Gordoniaceae</taxon>
        <taxon>Gordonia</taxon>
    </lineage>
</organism>
<feature type="domain" description="MaoC-like" evidence="2">
    <location>
        <begin position="12"/>
        <end position="107"/>
    </location>
</feature>
<comment type="similarity">
    <text evidence="1">Belongs to the enoyl-CoA hydratase/isomerase family.</text>
</comment>
<name>M3UXG7_GORML</name>